<dbReference type="Proteomes" id="UP001220962">
    <property type="component" value="Chromosome"/>
</dbReference>
<name>A0AAX3N8P3_9BACL</name>
<evidence type="ECO:0000313" key="11">
    <source>
        <dbReference type="Proteomes" id="UP001220962"/>
    </source>
</evidence>
<keyword evidence="9" id="KW-0969">Cilium</keyword>
<dbReference type="InterPro" id="IPR019776">
    <property type="entry name" value="Flagellar_basal_body_rod_CS"/>
</dbReference>
<dbReference type="Pfam" id="PF00460">
    <property type="entry name" value="Flg_bb_rod"/>
    <property type="match status" value="1"/>
</dbReference>
<dbReference type="GO" id="GO:0030694">
    <property type="term" value="C:bacterial-type flagellum basal body, rod"/>
    <property type="evidence" value="ECO:0007669"/>
    <property type="project" value="InterPro"/>
</dbReference>
<dbReference type="PROSITE" id="PS00588">
    <property type="entry name" value="FLAGELLA_BB_ROD"/>
    <property type="match status" value="1"/>
</dbReference>
<dbReference type="AlphaFoldDB" id="A0AAX3N8P3"/>
<evidence type="ECO:0000256" key="5">
    <source>
        <dbReference type="ARBA" id="ARBA00024934"/>
    </source>
</evidence>
<protein>
    <recommendedName>
        <fullName evidence="3 6">Flagellar basal body rod protein FlgB</fullName>
    </recommendedName>
</protein>
<gene>
    <name evidence="9" type="primary">flgB</name>
    <name evidence="9" type="ORF">PUW23_09830</name>
    <name evidence="10" type="ORF">PUW25_09520</name>
</gene>
<keyword evidence="12" id="KW-1185">Reference proteome</keyword>
<dbReference type="PANTHER" id="PTHR30435">
    <property type="entry name" value="FLAGELLAR PROTEIN"/>
    <property type="match status" value="1"/>
</dbReference>
<proteinExistence type="inferred from homology"/>
<organism evidence="9 11">
    <name type="scientific">Paenibacillus urinalis</name>
    <dbReference type="NCBI Taxonomy" id="521520"/>
    <lineage>
        <taxon>Bacteria</taxon>
        <taxon>Bacillati</taxon>
        <taxon>Bacillota</taxon>
        <taxon>Bacilli</taxon>
        <taxon>Bacillales</taxon>
        <taxon>Paenibacillaceae</taxon>
        <taxon>Paenibacillus</taxon>
    </lineage>
</organism>
<evidence type="ECO:0000313" key="9">
    <source>
        <dbReference type="EMBL" id="WDH85079.1"/>
    </source>
</evidence>
<reference evidence="9 12" key="1">
    <citation type="submission" date="2023-02" db="EMBL/GenBank/DDBJ databases">
        <title>Pathogen: clinical or host-associated sample.</title>
        <authorList>
            <person name="Hergert J."/>
            <person name="Casey R."/>
            <person name="Wagner J."/>
            <person name="Young E.L."/>
            <person name="Oakeson K.F."/>
        </authorList>
    </citation>
    <scope>NUCLEOTIDE SEQUENCE</scope>
    <source>
        <strain evidence="10 12">2022CK-00829</strain>
        <strain evidence="9">2022CK-00830</strain>
    </source>
</reference>
<evidence type="ECO:0000313" key="10">
    <source>
        <dbReference type="EMBL" id="WDI04828.1"/>
    </source>
</evidence>
<sequence length="134" mass="14993">MNLLNDVSFRTLQAGVDAANVRQLAITNNIANSDTPYFKRSEVHFEQLLEQEMQGTPTLTGRRTNERHIPIGPSSSIPAAVTTTDNSTAMSNNDNNVDVDKEMSLLAENQLRYNSYIQLVNEHIKIMRTATEGR</sequence>
<dbReference type="Proteomes" id="UP001221519">
    <property type="component" value="Chromosome"/>
</dbReference>
<dbReference type="NCBIfam" id="TIGR01396">
    <property type="entry name" value="FlgB"/>
    <property type="match status" value="1"/>
</dbReference>
<feature type="domain" description="Flagellar basal body rod protein N-terminal" evidence="8">
    <location>
        <begin position="10"/>
        <end position="39"/>
    </location>
</feature>
<dbReference type="RefSeq" id="WP_047910201.1">
    <property type="nucleotide sequence ID" value="NZ_CP118101.1"/>
</dbReference>
<dbReference type="EMBL" id="CP118108">
    <property type="protein sequence ID" value="WDI04828.1"/>
    <property type="molecule type" value="Genomic_DNA"/>
</dbReference>
<dbReference type="PIRSF" id="PIRSF002889">
    <property type="entry name" value="Rod_FlgB"/>
    <property type="match status" value="1"/>
</dbReference>
<evidence type="ECO:0000256" key="2">
    <source>
        <dbReference type="ARBA" id="ARBA00009677"/>
    </source>
</evidence>
<evidence type="ECO:0000256" key="4">
    <source>
        <dbReference type="ARBA" id="ARBA00023143"/>
    </source>
</evidence>
<evidence type="ECO:0000256" key="6">
    <source>
        <dbReference type="PIRNR" id="PIRNR002889"/>
    </source>
</evidence>
<dbReference type="InterPro" id="IPR006300">
    <property type="entry name" value="FlgB"/>
</dbReference>
<evidence type="ECO:0000256" key="3">
    <source>
        <dbReference type="ARBA" id="ARBA00014376"/>
    </source>
</evidence>
<comment type="similarity">
    <text evidence="2 6">Belongs to the flagella basal body rod proteins family.</text>
</comment>
<evidence type="ECO:0000259" key="8">
    <source>
        <dbReference type="Pfam" id="PF00460"/>
    </source>
</evidence>
<evidence type="ECO:0000256" key="1">
    <source>
        <dbReference type="ARBA" id="ARBA00004117"/>
    </source>
</evidence>
<dbReference type="PANTHER" id="PTHR30435:SF12">
    <property type="entry name" value="FLAGELLAR BASAL BODY ROD PROTEIN FLGB"/>
    <property type="match status" value="1"/>
</dbReference>
<keyword evidence="9" id="KW-0282">Flagellum</keyword>
<accession>A0AAX3N8P3</accession>
<comment type="subcellular location">
    <subcellularLocation>
        <location evidence="1 6">Bacterial flagellum basal body</location>
    </subcellularLocation>
</comment>
<comment type="subunit">
    <text evidence="6">The basal body constitutes a major portion of the flagellar organelle and consists of a number of rings mounted on a central rod.</text>
</comment>
<comment type="function">
    <text evidence="5 6">Structural component of flagellum, the bacterial motility apparatus. Part of the rod structure of flagellar basal body.</text>
</comment>
<dbReference type="InterPro" id="IPR001444">
    <property type="entry name" value="Flag_bb_rod_N"/>
</dbReference>
<evidence type="ECO:0000313" key="12">
    <source>
        <dbReference type="Proteomes" id="UP001221519"/>
    </source>
</evidence>
<evidence type="ECO:0000256" key="7">
    <source>
        <dbReference type="SAM" id="MobiDB-lite"/>
    </source>
</evidence>
<keyword evidence="9" id="KW-0966">Cell projection</keyword>
<keyword evidence="4 6" id="KW-0975">Bacterial flagellum</keyword>
<dbReference type="GO" id="GO:0071978">
    <property type="term" value="P:bacterial-type flagellum-dependent swarming motility"/>
    <property type="evidence" value="ECO:0007669"/>
    <property type="project" value="TreeGrafter"/>
</dbReference>
<feature type="region of interest" description="Disordered" evidence="7">
    <location>
        <begin position="58"/>
        <end position="79"/>
    </location>
</feature>
<dbReference type="EMBL" id="CP118101">
    <property type="protein sequence ID" value="WDH85079.1"/>
    <property type="molecule type" value="Genomic_DNA"/>
</dbReference>